<proteinExistence type="predicted"/>
<evidence type="ECO:0000259" key="4">
    <source>
        <dbReference type="PROSITE" id="PS01124"/>
    </source>
</evidence>
<dbReference type="SUPFAM" id="SSF51215">
    <property type="entry name" value="Regulatory protein AraC"/>
    <property type="match status" value="1"/>
</dbReference>
<keyword evidence="3" id="KW-0804">Transcription</keyword>
<organism evidence="5 6">
    <name type="scientific">Sutcliffiella tianshenii</name>
    <dbReference type="NCBI Taxonomy" id="1463404"/>
    <lineage>
        <taxon>Bacteria</taxon>
        <taxon>Bacillati</taxon>
        <taxon>Bacillota</taxon>
        <taxon>Bacilli</taxon>
        <taxon>Bacillales</taxon>
        <taxon>Bacillaceae</taxon>
        <taxon>Sutcliffiella</taxon>
    </lineage>
</organism>
<dbReference type="InterPro" id="IPR009057">
    <property type="entry name" value="Homeodomain-like_sf"/>
</dbReference>
<reference evidence="5 6" key="1">
    <citation type="submission" date="2021-01" db="EMBL/GenBank/DDBJ databases">
        <title>Genomic Encyclopedia of Type Strains, Phase IV (KMG-IV): sequencing the most valuable type-strain genomes for metagenomic binning, comparative biology and taxonomic classification.</title>
        <authorList>
            <person name="Goeker M."/>
        </authorList>
    </citation>
    <scope>NUCLEOTIDE SEQUENCE [LARGE SCALE GENOMIC DNA]</scope>
    <source>
        <strain evidence="5 6">DSM 25879</strain>
    </source>
</reference>
<accession>A0ABS2P5F9</accession>
<dbReference type="SMART" id="SM00342">
    <property type="entry name" value="HTH_ARAC"/>
    <property type="match status" value="1"/>
</dbReference>
<dbReference type="InterPro" id="IPR037923">
    <property type="entry name" value="HTH-like"/>
</dbReference>
<dbReference type="PANTHER" id="PTHR43280">
    <property type="entry name" value="ARAC-FAMILY TRANSCRIPTIONAL REGULATOR"/>
    <property type="match status" value="1"/>
</dbReference>
<dbReference type="PROSITE" id="PS00041">
    <property type="entry name" value="HTH_ARAC_FAMILY_1"/>
    <property type="match status" value="1"/>
</dbReference>
<dbReference type="RefSeq" id="WP_204419666.1">
    <property type="nucleotide sequence ID" value="NZ_JAFBED010000015.1"/>
</dbReference>
<evidence type="ECO:0000256" key="2">
    <source>
        <dbReference type="ARBA" id="ARBA00023125"/>
    </source>
</evidence>
<dbReference type="SUPFAM" id="SSF46689">
    <property type="entry name" value="Homeodomain-like"/>
    <property type="match status" value="2"/>
</dbReference>
<dbReference type="Proteomes" id="UP000737402">
    <property type="component" value="Unassembled WGS sequence"/>
</dbReference>
<gene>
    <name evidence="5" type="ORF">JOC95_004110</name>
</gene>
<dbReference type="InterPro" id="IPR018062">
    <property type="entry name" value="HTH_AraC-typ_CS"/>
</dbReference>
<dbReference type="Gene3D" id="1.10.10.60">
    <property type="entry name" value="Homeodomain-like"/>
    <property type="match status" value="2"/>
</dbReference>
<keyword evidence="1" id="KW-0805">Transcription regulation</keyword>
<dbReference type="Pfam" id="PF02311">
    <property type="entry name" value="AraC_binding"/>
    <property type="match status" value="1"/>
</dbReference>
<evidence type="ECO:0000256" key="1">
    <source>
        <dbReference type="ARBA" id="ARBA00023015"/>
    </source>
</evidence>
<dbReference type="EMBL" id="JAFBED010000015">
    <property type="protein sequence ID" value="MBM7622199.1"/>
    <property type="molecule type" value="Genomic_DNA"/>
</dbReference>
<protein>
    <submittedName>
        <fullName evidence="5">AraC family transcriptional regulator of arabinose operon</fullName>
    </submittedName>
</protein>
<dbReference type="Pfam" id="PF12833">
    <property type="entry name" value="HTH_18"/>
    <property type="match status" value="1"/>
</dbReference>
<evidence type="ECO:0000313" key="6">
    <source>
        <dbReference type="Proteomes" id="UP000737402"/>
    </source>
</evidence>
<sequence length="268" mass="30927">MEVNSLNILSAGAGTVVYPPGGHFGPRKQVNYQLVLLHTGKMSVSINQKHHYEVPQGNLCLLQPGNLEEFQFAKDQETWHRWIDLHIKNMPSEMENKLKFLPFYMPISDAMNQITDLMLQIQQTGQTGISKSKCTLGAAVLELFMEETLNQSNFDRLYHPVVLRVKSIIHKRFNEEITIAELAEKVSISPDHLVRLFRKHEGVTPSHYLWEKRMTRGIDLLRNTGLTVSEIAYQSGFKTSQHFARLIKKHTSRTPTEIRMEYREGRNK</sequence>
<evidence type="ECO:0000256" key="3">
    <source>
        <dbReference type="ARBA" id="ARBA00023163"/>
    </source>
</evidence>
<evidence type="ECO:0000313" key="5">
    <source>
        <dbReference type="EMBL" id="MBM7622199.1"/>
    </source>
</evidence>
<keyword evidence="6" id="KW-1185">Reference proteome</keyword>
<name>A0ABS2P5F9_9BACI</name>
<feature type="domain" description="HTH araC/xylS-type" evidence="4">
    <location>
        <begin position="163"/>
        <end position="261"/>
    </location>
</feature>
<keyword evidence="2" id="KW-0238">DNA-binding</keyword>
<dbReference type="PANTHER" id="PTHR43280:SF2">
    <property type="entry name" value="HTH-TYPE TRANSCRIPTIONAL REGULATOR EXSA"/>
    <property type="match status" value="1"/>
</dbReference>
<dbReference type="InterPro" id="IPR018060">
    <property type="entry name" value="HTH_AraC"/>
</dbReference>
<dbReference type="InterPro" id="IPR003313">
    <property type="entry name" value="AraC-bd"/>
</dbReference>
<comment type="caution">
    <text evidence="5">The sequence shown here is derived from an EMBL/GenBank/DDBJ whole genome shotgun (WGS) entry which is preliminary data.</text>
</comment>
<dbReference type="PROSITE" id="PS01124">
    <property type="entry name" value="HTH_ARAC_FAMILY_2"/>
    <property type="match status" value="1"/>
</dbReference>